<keyword evidence="4" id="KW-1185">Reference proteome</keyword>
<dbReference type="PROSITE" id="PS51332">
    <property type="entry name" value="B12_BINDING"/>
    <property type="match status" value="1"/>
</dbReference>
<dbReference type="RefSeq" id="WP_256133045.1">
    <property type="nucleotide sequence ID" value="NZ_JANFXK010000017.1"/>
</dbReference>
<evidence type="ECO:0000259" key="2">
    <source>
        <dbReference type="PROSITE" id="PS51332"/>
    </source>
</evidence>
<keyword evidence="1" id="KW-0175">Coiled coil</keyword>
<evidence type="ECO:0000313" key="4">
    <source>
        <dbReference type="Proteomes" id="UP001524502"/>
    </source>
</evidence>
<accession>A0ABT1RRN6</accession>
<dbReference type="InterPro" id="IPR006158">
    <property type="entry name" value="Cobalamin-bd"/>
</dbReference>
<dbReference type="Gene3D" id="3.40.50.280">
    <property type="entry name" value="Cobalamin-binding domain"/>
    <property type="match status" value="1"/>
</dbReference>
<dbReference type="SUPFAM" id="SSF52242">
    <property type="entry name" value="Cobalamin (vitamin B12)-binding domain"/>
    <property type="match status" value="1"/>
</dbReference>
<reference evidence="3 4" key="1">
    <citation type="submission" date="2022-06" db="EMBL/GenBank/DDBJ databases">
        <title>Isolation of gut microbiota from human fecal samples.</title>
        <authorList>
            <person name="Pamer E.G."/>
            <person name="Barat B."/>
            <person name="Waligurski E."/>
            <person name="Medina S."/>
            <person name="Paddock L."/>
            <person name="Mostad J."/>
        </authorList>
    </citation>
    <scope>NUCLEOTIDE SEQUENCE [LARGE SCALE GENOMIC DNA]</scope>
    <source>
        <strain evidence="3 4">SL.3.17</strain>
    </source>
</reference>
<proteinExistence type="predicted"/>
<dbReference type="Pfam" id="PF02310">
    <property type="entry name" value="B12-binding"/>
    <property type="match status" value="1"/>
</dbReference>
<dbReference type="InterPro" id="IPR036724">
    <property type="entry name" value="Cobalamin-bd_sf"/>
</dbReference>
<comment type="caution">
    <text evidence="3">The sequence shown here is derived from an EMBL/GenBank/DDBJ whole genome shotgun (WGS) entry which is preliminary data.</text>
</comment>
<gene>
    <name evidence="3" type="ORF">NE619_14105</name>
</gene>
<sequence>MAHASKEYLRSLIPKGLPAGKELLEEGRKIAPFIEAGRSGLVRESNCGNYLELFKKQAAQENIFWVSQIGLPTAEETAAGIKELRDWAEKLSLNYNYTLAIPSTLQAVPKEARKYDMKSTSYVHETLEDFMSLGNIKGMEVMQGDQVLGVPNSWETGISALKAGSYQVGCISQLMWNYPDCGEHEKYVTEMLKVMGVLSAKWEEGFGVSGYMDDGFPSYCKDAVAYVAWALFEQYVATQLCGVRYTVGYGGLLSDIRVKSALLKALYDSLYREDQPPVLFLHANTTRYWDHDIEANYGMLAQEILMSVLAERRYRTGAMILPVPITEKVHVPTVEAIKNVLGMASRLEENIEQWEDVVDFARIDEIAETLKERGAKMFHNLLDGLDSVGFDIEDPLHMLMFIKKFDASLFEETFHPDISEKGKADIQFYTDMGLLTKKMVDETKKEVKEANLEHVLKGKRILLASTDTHIYGVHYMKAVLEYAGAEVVEAGADSSVEYIFDTADEEGIRYIGISTHNGQALGIAGQVLAETQKRSGGYIPFLGGVLNTILPGHSEPSDVKDMINQKGVFADNDLMETIKLIRDH</sequence>
<dbReference type="Proteomes" id="UP001524502">
    <property type="component" value="Unassembled WGS sequence"/>
</dbReference>
<organism evidence="3 4">
    <name type="scientific">Anaerovorax odorimutans</name>
    <dbReference type="NCBI Taxonomy" id="109327"/>
    <lineage>
        <taxon>Bacteria</taxon>
        <taxon>Bacillati</taxon>
        <taxon>Bacillota</taxon>
        <taxon>Clostridia</taxon>
        <taxon>Peptostreptococcales</taxon>
        <taxon>Anaerovoracaceae</taxon>
        <taxon>Anaerovorax</taxon>
    </lineage>
</organism>
<evidence type="ECO:0000313" key="3">
    <source>
        <dbReference type="EMBL" id="MCQ4637864.1"/>
    </source>
</evidence>
<protein>
    <submittedName>
        <fullName evidence="3">Cobalamin B12-binding domain-containing protein</fullName>
    </submittedName>
</protein>
<dbReference type="EMBL" id="JANFXK010000017">
    <property type="protein sequence ID" value="MCQ4637864.1"/>
    <property type="molecule type" value="Genomic_DNA"/>
</dbReference>
<feature type="coiled-coil region" evidence="1">
    <location>
        <begin position="337"/>
        <end position="364"/>
    </location>
</feature>
<evidence type="ECO:0000256" key="1">
    <source>
        <dbReference type="SAM" id="Coils"/>
    </source>
</evidence>
<feature type="domain" description="B12-binding" evidence="2">
    <location>
        <begin position="456"/>
        <end position="584"/>
    </location>
</feature>
<name>A0ABT1RRN6_9FIRM</name>